<evidence type="ECO:0000313" key="3">
    <source>
        <dbReference type="Proteomes" id="UP000008460"/>
    </source>
</evidence>
<feature type="compositionally biased region" description="Low complexity" evidence="1">
    <location>
        <begin position="36"/>
        <end position="57"/>
    </location>
</feature>
<gene>
    <name evidence="2" type="ordered locus">Celf_1401</name>
</gene>
<dbReference type="EMBL" id="CP002666">
    <property type="protein sequence ID" value="AEE45536.1"/>
    <property type="molecule type" value="Genomic_DNA"/>
</dbReference>
<proteinExistence type="predicted"/>
<dbReference type="AlphaFoldDB" id="F4H5T6"/>
<feature type="region of interest" description="Disordered" evidence="1">
    <location>
        <begin position="33"/>
        <end position="57"/>
    </location>
</feature>
<evidence type="ECO:0000313" key="2">
    <source>
        <dbReference type="EMBL" id="AEE45536.1"/>
    </source>
</evidence>
<name>F4H5T6_CELFA</name>
<keyword evidence="3" id="KW-1185">Reference proteome</keyword>
<dbReference type="HOGENOM" id="CLU_116212_0_0_11"/>
<reference evidence="2 3" key="1">
    <citation type="submission" date="2011-04" db="EMBL/GenBank/DDBJ databases">
        <title>Complete sequence of Cellulomonas fimi ATCC 484.</title>
        <authorList>
            <consortium name="US DOE Joint Genome Institute"/>
            <person name="Lucas S."/>
            <person name="Han J."/>
            <person name="Lapidus A."/>
            <person name="Cheng J.-F."/>
            <person name="Goodwin L."/>
            <person name="Pitluck S."/>
            <person name="Peters L."/>
            <person name="Chertkov O."/>
            <person name="Detter J.C."/>
            <person name="Han C."/>
            <person name="Tapia R."/>
            <person name="Land M."/>
            <person name="Hauser L."/>
            <person name="Kyrpides N."/>
            <person name="Ivanova N."/>
            <person name="Ovchinnikova G."/>
            <person name="Pagani I."/>
            <person name="Mead D."/>
            <person name="Brumm P."/>
            <person name="Woyke T."/>
        </authorList>
    </citation>
    <scope>NUCLEOTIDE SEQUENCE [LARGE SCALE GENOMIC DNA]</scope>
    <source>
        <strain evidence="3">ATCC 484 / DSM 20113 / JCM 1341 / NBRC 15513 / NCIMB 8980 / NCTC 7547</strain>
    </source>
</reference>
<dbReference type="STRING" id="590998.Celf_1401"/>
<accession>F4H5T6</accession>
<dbReference type="eggNOG" id="ENOG50336I2">
    <property type="taxonomic scope" value="Bacteria"/>
</dbReference>
<dbReference type="RefSeq" id="WP_013770562.1">
    <property type="nucleotide sequence ID" value="NC_015514.1"/>
</dbReference>
<dbReference type="Proteomes" id="UP000008460">
    <property type="component" value="Chromosome"/>
</dbReference>
<organism evidence="2 3">
    <name type="scientific">Cellulomonas fimi (strain ATCC 484 / DSM 20113 / JCM 1341 / CCUG 24087 / LMG 16345 / NBRC 15513 / NCIMB 8980 / NCTC 7547 / NRS-133)</name>
    <dbReference type="NCBI Taxonomy" id="590998"/>
    <lineage>
        <taxon>Bacteria</taxon>
        <taxon>Bacillati</taxon>
        <taxon>Actinomycetota</taxon>
        <taxon>Actinomycetes</taxon>
        <taxon>Micrococcales</taxon>
        <taxon>Cellulomonadaceae</taxon>
        <taxon>Cellulomonas</taxon>
    </lineage>
</organism>
<protein>
    <submittedName>
        <fullName evidence="2">Uncharacterized protein</fullName>
    </submittedName>
</protein>
<evidence type="ECO:0000256" key="1">
    <source>
        <dbReference type="SAM" id="MobiDB-lite"/>
    </source>
</evidence>
<sequence length="169" mass="16997">MTSPRTIRTLVVVDAVLVTVLVVLAAAWLTSGRSPGGTQAAASPSASATPTAQASPPDAFRLPSGNIACTVASEGVTCTIADFTYAPPAVPGCTGTTGHVITLGPDGVAFPCEDGPAPTAAGDDVRTLEYGSQSRVDGWTCRSATDGVTCTGQDGTGFRLARASWDEVP</sequence>
<dbReference type="KEGG" id="cfi:Celf_1401"/>